<reference evidence="8" key="1">
    <citation type="submission" date="2018-06" db="EMBL/GenBank/DDBJ databases">
        <authorList>
            <person name="Zhirakovskaya E."/>
        </authorList>
    </citation>
    <scope>NUCLEOTIDE SEQUENCE</scope>
</reference>
<dbReference type="AlphaFoldDB" id="A0A3B1E2H1"/>
<keyword evidence="4 8" id="KW-0328">Glycosyltransferase</keyword>
<comment type="catalytic activity">
    <reaction evidence="7">
        <text>a lipid X + a UDP-2-N,3-O-bis[(3R)-3-hydroxyacyl]-alpha-D-glucosamine = a lipid A disaccharide + UDP + H(+)</text>
        <dbReference type="Rhea" id="RHEA:67828"/>
        <dbReference type="ChEBI" id="CHEBI:15378"/>
        <dbReference type="ChEBI" id="CHEBI:58223"/>
        <dbReference type="ChEBI" id="CHEBI:137748"/>
        <dbReference type="ChEBI" id="CHEBI:176338"/>
        <dbReference type="ChEBI" id="CHEBI:176343"/>
        <dbReference type="EC" id="2.4.1.182"/>
    </reaction>
</comment>
<accession>A0A3B1E2H1</accession>
<organism evidence="8">
    <name type="scientific">hydrothermal vent metagenome</name>
    <dbReference type="NCBI Taxonomy" id="652676"/>
    <lineage>
        <taxon>unclassified sequences</taxon>
        <taxon>metagenomes</taxon>
        <taxon>ecological metagenomes</taxon>
    </lineage>
</organism>
<evidence type="ECO:0000256" key="4">
    <source>
        <dbReference type="ARBA" id="ARBA00022676"/>
    </source>
</evidence>
<proteinExistence type="predicted"/>
<dbReference type="SUPFAM" id="SSF53756">
    <property type="entry name" value="UDP-Glycosyltransferase/glycogen phosphorylase"/>
    <property type="match status" value="1"/>
</dbReference>
<dbReference type="EMBL" id="UOGK01000032">
    <property type="protein sequence ID" value="VAX36117.1"/>
    <property type="molecule type" value="Genomic_DNA"/>
</dbReference>
<dbReference type="GO" id="GO:0016020">
    <property type="term" value="C:membrane"/>
    <property type="evidence" value="ECO:0007669"/>
    <property type="project" value="GOC"/>
</dbReference>
<evidence type="ECO:0000256" key="2">
    <source>
        <dbReference type="ARBA" id="ARBA00022516"/>
    </source>
</evidence>
<keyword evidence="5 8" id="KW-0808">Transferase</keyword>
<evidence type="ECO:0000256" key="6">
    <source>
        <dbReference type="ARBA" id="ARBA00023098"/>
    </source>
</evidence>
<dbReference type="PANTHER" id="PTHR30372">
    <property type="entry name" value="LIPID-A-DISACCHARIDE SYNTHASE"/>
    <property type="match status" value="1"/>
</dbReference>
<name>A0A3B1E2H1_9ZZZZ</name>
<gene>
    <name evidence="8" type="ORF">MNBD_PLANCTO03-656</name>
</gene>
<evidence type="ECO:0000313" key="8">
    <source>
        <dbReference type="EMBL" id="VAX36117.1"/>
    </source>
</evidence>
<dbReference type="GO" id="GO:0009245">
    <property type="term" value="P:lipid A biosynthetic process"/>
    <property type="evidence" value="ECO:0007669"/>
    <property type="project" value="UniProtKB-KW"/>
</dbReference>
<dbReference type="InterPro" id="IPR003835">
    <property type="entry name" value="Glyco_trans_19"/>
</dbReference>
<dbReference type="Pfam" id="PF02684">
    <property type="entry name" value="LpxB"/>
    <property type="match status" value="1"/>
</dbReference>
<protein>
    <recommendedName>
        <fullName evidence="1">lipid-A-disaccharide synthase</fullName>
        <ecNumber evidence="1">2.4.1.182</ecNumber>
    </recommendedName>
</protein>
<evidence type="ECO:0000256" key="1">
    <source>
        <dbReference type="ARBA" id="ARBA00012687"/>
    </source>
</evidence>
<evidence type="ECO:0000256" key="7">
    <source>
        <dbReference type="ARBA" id="ARBA00048975"/>
    </source>
</evidence>
<dbReference type="EC" id="2.4.1.182" evidence="1"/>
<dbReference type="GO" id="GO:0005543">
    <property type="term" value="F:phospholipid binding"/>
    <property type="evidence" value="ECO:0007669"/>
    <property type="project" value="TreeGrafter"/>
</dbReference>
<keyword evidence="3" id="KW-0441">Lipid A biosynthesis</keyword>
<keyword evidence="2" id="KW-0444">Lipid biosynthesis</keyword>
<feature type="non-terminal residue" evidence="8">
    <location>
        <position position="302"/>
    </location>
</feature>
<sequence>MPQVEKPKPLEDARSTPLPGVLFTSFEPSGDEHAAAVIAELKRREPRLPIYAWGGPAMQAAGAIVVERTGEDAVMGLPGLAKVLEHTRINNRVCEWLDGTPGINLLVPVDSPAANFPICKIAKRRGLGVMHLVAPQVWAWGGWRIRKLRRLTDGLLCLLPFEEPWFRERGLEAKFVGHPLFDEAVPREQLTREASAYPAGTPRIALFPGSRPGEIARNWPMLLDAYRALVREHPETVGVVAATTPAVGDRLRALAGHEGGWPATLTCAVGATDAVIHWSELALVVSGTVTLQIARQQRPMVI</sequence>
<evidence type="ECO:0000256" key="3">
    <source>
        <dbReference type="ARBA" id="ARBA00022556"/>
    </source>
</evidence>
<evidence type="ECO:0000256" key="5">
    <source>
        <dbReference type="ARBA" id="ARBA00022679"/>
    </source>
</evidence>
<keyword evidence="6" id="KW-0443">Lipid metabolism</keyword>
<dbReference type="PANTHER" id="PTHR30372:SF4">
    <property type="entry name" value="LIPID-A-DISACCHARIDE SYNTHASE, MITOCHONDRIAL-RELATED"/>
    <property type="match status" value="1"/>
</dbReference>
<dbReference type="GO" id="GO:0008915">
    <property type="term" value="F:lipid-A-disaccharide synthase activity"/>
    <property type="evidence" value="ECO:0007669"/>
    <property type="project" value="UniProtKB-EC"/>
</dbReference>